<gene>
    <name evidence="3" type="ORF">IRJ41_000113</name>
</gene>
<evidence type="ECO:0000313" key="4">
    <source>
        <dbReference type="Proteomes" id="UP001059041"/>
    </source>
</evidence>
<dbReference type="EMBL" id="JAFHDT010000002">
    <property type="protein sequence ID" value="KAI7812344.1"/>
    <property type="molecule type" value="Genomic_DNA"/>
</dbReference>
<comment type="caution">
    <text evidence="3">The sequence shown here is derived from an EMBL/GenBank/DDBJ whole genome shotgun (WGS) entry which is preliminary data.</text>
</comment>
<feature type="region of interest" description="Disordered" evidence="1">
    <location>
        <begin position="111"/>
        <end position="146"/>
    </location>
</feature>
<organism evidence="3 4">
    <name type="scientific">Triplophysa rosa</name>
    <name type="common">Cave loach</name>
    <dbReference type="NCBI Taxonomy" id="992332"/>
    <lineage>
        <taxon>Eukaryota</taxon>
        <taxon>Metazoa</taxon>
        <taxon>Chordata</taxon>
        <taxon>Craniata</taxon>
        <taxon>Vertebrata</taxon>
        <taxon>Euteleostomi</taxon>
        <taxon>Actinopterygii</taxon>
        <taxon>Neopterygii</taxon>
        <taxon>Teleostei</taxon>
        <taxon>Ostariophysi</taxon>
        <taxon>Cypriniformes</taxon>
        <taxon>Nemacheilidae</taxon>
        <taxon>Triplophysa</taxon>
    </lineage>
</organism>
<evidence type="ECO:0000256" key="2">
    <source>
        <dbReference type="SAM" id="SignalP"/>
    </source>
</evidence>
<protein>
    <submittedName>
        <fullName evidence="3">Uncharacterized protein</fullName>
    </submittedName>
</protein>
<keyword evidence="4" id="KW-1185">Reference proteome</keyword>
<evidence type="ECO:0000256" key="1">
    <source>
        <dbReference type="SAM" id="MobiDB-lite"/>
    </source>
</evidence>
<keyword evidence="2" id="KW-0732">Signal</keyword>
<sequence length="221" mass="24990">MRLWFLESLWLWTGPLDLCTQERVRRGGGLKSVPNIITFSISAPLQHLEWTCQGILLQTSPVHHLERLRRRKRKGDIEIVSLAQRQERSTPERDSSIEKFCWQLDGLHLSTNPPVTPPPAPVPERHPPAVSPVKRQGISPLERPKSPTDVSQFVFKLPPTFAFAQNPSLGPATPMLAPVPQFSWPDLMVERRMGSGDLTRAEMIELDKEGRGHLTRLHGLT</sequence>
<feature type="signal peptide" evidence="2">
    <location>
        <begin position="1"/>
        <end position="21"/>
    </location>
</feature>
<proteinExistence type="predicted"/>
<name>A0A9W7X1Z0_TRIRA</name>
<reference evidence="3" key="1">
    <citation type="submission" date="2021-02" db="EMBL/GenBank/DDBJ databases">
        <title>Comparative genomics reveals that relaxation of natural selection precedes convergent phenotypic evolution of cavefish.</title>
        <authorList>
            <person name="Peng Z."/>
        </authorList>
    </citation>
    <scope>NUCLEOTIDE SEQUENCE</scope>
    <source>
        <tissue evidence="3">Muscle</tissue>
    </source>
</reference>
<dbReference type="AlphaFoldDB" id="A0A9W7X1Z0"/>
<accession>A0A9W7X1Z0</accession>
<feature type="chain" id="PRO_5040805396" evidence="2">
    <location>
        <begin position="22"/>
        <end position="221"/>
    </location>
</feature>
<evidence type="ECO:0000313" key="3">
    <source>
        <dbReference type="EMBL" id="KAI7812344.1"/>
    </source>
</evidence>
<dbReference type="Proteomes" id="UP001059041">
    <property type="component" value="Linkage Group LG2"/>
</dbReference>